<accession>A0A3A6QG13</accession>
<keyword evidence="1" id="KW-0805">Transcription regulation</keyword>
<dbReference type="SUPFAM" id="SSF46689">
    <property type="entry name" value="Homeodomain-like"/>
    <property type="match status" value="1"/>
</dbReference>
<evidence type="ECO:0000313" key="6">
    <source>
        <dbReference type="EMBL" id="RJX64852.1"/>
    </source>
</evidence>
<dbReference type="SUPFAM" id="SSF48498">
    <property type="entry name" value="Tetracyclin repressor-like, C-terminal domain"/>
    <property type="match status" value="1"/>
</dbReference>
<comment type="caution">
    <text evidence="6">The sequence shown here is derived from an EMBL/GenBank/DDBJ whole genome shotgun (WGS) entry which is preliminary data.</text>
</comment>
<dbReference type="Gene3D" id="1.10.357.10">
    <property type="entry name" value="Tetracycline Repressor, domain 2"/>
    <property type="match status" value="1"/>
</dbReference>
<dbReference type="InterPro" id="IPR001647">
    <property type="entry name" value="HTH_TetR"/>
</dbReference>
<keyword evidence="2 4" id="KW-0238">DNA-binding</keyword>
<evidence type="ECO:0000313" key="7">
    <source>
        <dbReference type="Proteomes" id="UP000273252"/>
    </source>
</evidence>
<protein>
    <submittedName>
        <fullName evidence="6">TetR/AcrR family transcriptional regulator</fullName>
    </submittedName>
</protein>
<name>A0A3A6QG13_9VIBR</name>
<dbReference type="GO" id="GO:0003677">
    <property type="term" value="F:DNA binding"/>
    <property type="evidence" value="ECO:0007669"/>
    <property type="project" value="UniProtKB-UniRule"/>
</dbReference>
<dbReference type="Proteomes" id="UP000273252">
    <property type="component" value="Unassembled WGS sequence"/>
</dbReference>
<evidence type="ECO:0000259" key="5">
    <source>
        <dbReference type="PROSITE" id="PS50977"/>
    </source>
</evidence>
<dbReference type="InterPro" id="IPR009057">
    <property type="entry name" value="Homeodomain-like_sf"/>
</dbReference>
<reference evidence="6 7" key="1">
    <citation type="submission" date="2018-08" db="EMBL/GenBank/DDBJ databases">
        <title>Vibrio isolated from the Eastern China Marginal Seas.</title>
        <authorList>
            <person name="Li Y."/>
        </authorList>
    </citation>
    <scope>NUCLEOTIDE SEQUENCE [LARGE SCALE GENOMIC DNA]</scope>
    <source>
        <strain evidence="6 7">BEI233</strain>
    </source>
</reference>
<dbReference type="AlphaFoldDB" id="A0A3A6QG13"/>
<dbReference type="PRINTS" id="PR00455">
    <property type="entry name" value="HTHTETR"/>
</dbReference>
<keyword evidence="7" id="KW-1185">Reference proteome</keyword>
<gene>
    <name evidence="6" type="ORF">DZ860_23150</name>
</gene>
<dbReference type="Pfam" id="PF00440">
    <property type="entry name" value="TetR_N"/>
    <property type="match status" value="1"/>
</dbReference>
<organism evidence="6 7">
    <name type="scientific">Vibrio sinensis</name>
    <dbReference type="NCBI Taxonomy" id="2302434"/>
    <lineage>
        <taxon>Bacteria</taxon>
        <taxon>Pseudomonadati</taxon>
        <taxon>Pseudomonadota</taxon>
        <taxon>Gammaproteobacteria</taxon>
        <taxon>Vibrionales</taxon>
        <taxon>Vibrionaceae</taxon>
        <taxon>Vibrio</taxon>
    </lineage>
</organism>
<evidence type="ECO:0000256" key="3">
    <source>
        <dbReference type="ARBA" id="ARBA00023163"/>
    </source>
</evidence>
<keyword evidence="3" id="KW-0804">Transcription</keyword>
<evidence type="ECO:0000256" key="2">
    <source>
        <dbReference type="ARBA" id="ARBA00023125"/>
    </source>
</evidence>
<dbReference type="PANTHER" id="PTHR47506">
    <property type="entry name" value="TRANSCRIPTIONAL REGULATORY PROTEIN"/>
    <property type="match status" value="1"/>
</dbReference>
<dbReference type="PANTHER" id="PTHR47506:SF6">
    <property type="entry name" value="HTH-TYPE TRANSCRIPTIONAL REPRESSOR NEMR"/>
    <property type="match status" value="1"/>
</dbReference>
<sequence length="205" mass="22984">MNTKSITNLSHKTNDTRQHILNVGYELIVAKGFTSVGLSELLKVADVPKGSFYHYFKSKEEFGEALIKSYFAQYIEKVTALFIHGDNTGYERVIHYFELWTQEENGQCNANKCLVVKLSAEVADLSDSMRNVLAEGAAQIIQVIQSGIEIGIRDGSINVSDAHQTAQQLYQQWIGASLLNKLYQDRASLKLCLATTRTLLKPQHD</sequence>
<dbReference type="EMBL" id="QVMU01000046">
    <property type="protein sequence ID" value="RJX64852.1"/>
    <property type="molecule type" value="Genomic_DNA"/>
</dbReference>
<feature type="DNA-binding region" description="H-T-H motif" evidence="4">
    <location>
        <begin position="37"/>
        <end position="56"/>
    </location>
</feature>
<evidence type="ECO:0000256" key="1">
    <source>
        <dbReference type="ARBA" id="ARBA00023015"/>
    </source>
</evidence>
<dbReference type="RefSeq" id="WP_120035658.1">
    <property type="nucleotide sequence ID" value="NZ_QVMU01000046.1"/>
</dbReference>
<dbReference type="InterPro" id="IPR011075">
    <property type="entry name" value="TetR_C"/>
</dbReference>
<dbReference type="OrthoDB" id="4541465at2"/>
<dbReference type="PROSITE" id="PS50977">
    <property type="entry name" value="HTH_TETR_2"/>
    <property type="match status" value="1"/>
</dbReference>
<evidence type="ECO:0000256" key="4">
    <source>
        <dbReference type="PROSITE-ProRule" id="PRU00335"/>
    </source>
</evidence>
<dbReference type="Pfam" id="PF16925">
    <property type="entry name" value="TetR_C_13"/>
    <property type="match status" value="1"/>
</dbReference>
<dbReference type="InterPro" id="IPR036271">
    <property type="entry name" value="Tet_transcr_reg_TetR-rel_C_sf"/>
</dbReference>
<proteinExistence type="predicted"/>
<feature type="domain" description="HTH tetR-type" evidence="5">
    <location>
        <begin position="14"/>
        <end position="74"/>
    </location>
</feature>